<dbReference type="PANTHER" id="PTHR34598:SF3">
    <property type="entry name" value="OXIDOREDUCTASE AN1597"/>
    <property type="match status" value="1"/>
</dbReference>
<organism evidence="2 3">
    <name type="scientific">Penicillium hetheringtonii</name>
    <dbReference type="NCBI Taxonomy" id="911720"/>
    <lineage>
        <taxon>Eukaryota</taxon>
        <taxon>Fungi</taxon>
        <taxon>Dikarya</taxon>
        <taxon>Ascomycota</taxon>
        <taxon>Pezizomycotina</taxon>
        <taxon>Eurotiomycetes</taxon>
        <taxon>Eurotiomycetidae</taxon>
        <taxon>Eurotiales</taxon>
        <taxon>Aspergillaceae</taxon>
        <taxon>Penicillium</taxon>
    </lineage>
</organism>
<dbReference type="InterPro" id="IPR044053">
    <property type="entry name" value="AsaB-like"/>
</dbReference>
<dbReference type="EMBL" id="JAQJAC010000001">
    <property type="protein sequence ID" value="KAJ5599860.1"/>
    <property type="molecule type" value="Genomic_DNA"/>
</dbReference>
<dbReference type="PANTHER" id="PTHR34598">
    <property type="entry name" value="BLL6449 PROTEIN"/>
    <property type="match status" value="1"/>
</dbReference>
<proteinExistence type="inferred from homology"/>
<accession>A0AAD6E4C6</accession>
<evidence type="ECO:0000256" key="1">
    <source>
        <dbReference type="ARBA" id="ARBA00023604"/>
    </source>
</evidence>
<gene>
    <name evidence="2" type="ORF">N7450_000927</name>
</gene>
<comment type="caution">
    <text evidence="2">The sequence shown here is derived from an EMBL/GenBank/DDBJ whole genome shotgun (WGS) entry which is preliminary data.</text>
</comment>
<dbReference type="Proteomes" id="UP001216150">
    <property type="component" value="Unassembled WGS sequence"/>
</dbReference>
<evidence type="ECO:0000313" key="3">
    <source>
        <dbReference type="Proteomes" id="UP001216150"/>
    </source>
</evidence>
<protein>
    <submittedName>
        <fullName evidence="2">Uncharacterized protein</fullName>
    </submittedName>
</protein>
<name>A0AAD6E4C6_9EURO</name>
<dbReference type="GO" id="GO:0016491">
    <property type="term" value="F:oxidoreductase activity"/>
    <property type="evidence" value="ECO:0007669"/>
    <property type="project" value="InterPro"/>
</dbReference>
<keyword evidence="3" id="KW-1185">Reference proteome</keyword>
<sequence length="108" mass="12412">MDSPSKSEVQTRDVSTTLNYTRIPSCEGLQPIDLDHSQTENRNVQREGITDVRDVVIKDIRGREHEFTLDVQGFQYVKHQVYGVTDWRDIAKVKQIVQPATETLIKKA</sequence>
<reference evidence="2 3" key="1">
    <citation type="journal article" date="2023" name="IMA Fungus">
        <title>Comparative genomic study of the Penicillium genus elucidates a diverse pangenome and 15 lateral gene transfer events.</title>
        <authorList>
            <person name="Petersen C."/>
            <person name="Sorensen T."/>
            <person name="Nielsen M.R."/>
            <person name="Sondergaard T.E."/>
            <person name="Sorensen J.L."/>
            <person name="Fitzpatrick D.A."/>
            <person name="Frisvad J.C."/>
            <person name="Nielsen K.L."/>
        </authorList>
    </citation>
    <scope>NUCLEOTIDE SEQUENCE [LARGE SCALE GENOMIC DNA]</scope>
    <source>
        <strain evidence="2 3">IBT 29057</strain>
    </source>
</reference>
<comment type="similarity">
    <text evidence="1">Belongs to the asaB hydroxylase/desaturase family.</text>
</comment>
<dbReference type="AlphaFoldDB" id="A0AAD6E4C6"/>
<evidence type="ECO:0000313" key="2">
    <source>
        <dbReference type="EMBL" id="KAJ5599860.1"/>
    </source>
</evidence>